<evidence type="ECO:0000256" key="5">
    <source>
        <dbReference type="ARBA" id="ARBA00022824"/>
    </source>
</evidence>
<evidence type="ECO:0000256" key="1">
    <source>
        <dbReference type="ARBA" id="ARBA00004477"/>
    </source>
</evidence>
<feature type="transmembrane region" description="Helical" evidence="9">
    <location>
        <begin position="230"/>
        <end position="252"/>
    </location>
</feature>
<dbReference type="InterPro" id="IPR009580">
    <property type="entry name" value="GPI_biosynthesis_protein_Pig-F"/>
</dbReference>
<feature type="compositionally biased region" description="Polar residues" evidence="8">
    <location>
        <begin position="90"/>
        <end position="102"/>
    </location>
</feature>
<evidence type="ECO:0000313" key="11">
    <source>
        <dbReference type="Proteomes" id="UP001153618"/>
    </source>
</evidence>
<sequence>MASDPLSPGASTPQTPTEKPSTPPVNILSSPISRVYSIIHPALLLALGATQFESVVANPTKGLLSTLPWFTLVQILYVIICLPPAGSTETTAPADGKSSSRSPGPASRHGKHGKRKQHVNSWTCIWSRLLPALLALALTFVLATPVLAALLVLFGAPLTTHNAETILGAAHMAVLSATALIYTHGLDRSVWNEVWGIARPADAVWGSALGTGLGAWFGAIPIPLDWDRPWQAFPITILTGAYIGYAVGSLAARTPILFGKRIVFAVEEVDDAEKKSN</sequence>
<comment type="subcellular location">
    <subcellularLocation>
        <location evidence="1">Endoplasmic reticulum membrane</location>
        <topology evidence="1">Multi-pass membrane protein</topology>
    </subcellularLocation>
</comment>
<dbReference type="EMBL" id="CAJVOS010000017">
    <property type="protein sequence ID" value="CAG8059133.1"/>
    <property type="molecule type" value="Genomic_DNA"/>
</dbReference>
<protein>
    <recommendedName>
        <fullName evidence="12">Glycosylphosphatidylinositol anchor biosynthesis protein 11</fullName>
    </recommendedName>
</protein>
<keyword evidence="4 9" id="KW-0812">Transmembrane</keyword>
<comment type="pathway">
    <text evidence="2">Glycolipid biosynthesis; glycosylphosphatidylinositol-anchor biosynthesis.</text>
</comment>
<keyword evidence="5" id="KW-0256">Endoplasmic reticulum</keyword>
<dbReference type="GO" id="GO:0005789">
    <property type="term" value="C:endoplasmic reticulum membrane"/>
    <property type="evidence" value="ECO:0007669"/>
    <property type="project" value="UniProtKB-SubCell"/>
</dbReference>
<evidence type="ECO:0000256" key="2">
    <source>
        <dbReference type="ARBA" id="ARBA00004687"/>
    </source>
</evidence>
<feature type="transmembrane region" description="Helical" evidence="9">
    <location>
        <begin position="166"/>
        <end position="183"/>
    </location>
</feature>
<dbReference type="OrthoDB" id="17366at2759"/>
<evidence type="ECO:0000256" key="6">
    <source>
        <dbReference type="ARBA" id="ARBA00022989"/>
    </source>
</evidence>
<keyword evidence="7 9" id="KW-0472">Membrane</keyword>
<evidence type="ECO:0000256" key="9">
    <source>
        <dbReference type="SAM" id="Phobius"/>
    </source>
</evidence>
<feature type="transmembrane region" description="Helical" evidence="9">
    <location>
        <begin position="129"/>
        <end position="154"/>
    </location>
</feature>
<reference evidence="10" key="1">
    <citation type="submission" date="2021-07" db="EMBL/GenBank/DDBJ databases">
        <authorList>
            <person name="Branca A.L. A."/>
        </authorList>
    </citation>
    <scope>NUCLEOTIDE SEQUENCE</scope>
</reference>
<evidence type="ECO:0000256" key="3">
    <source>
        <dbReference type="ARBA" id="ARBA00022502"/>
    </source>
</evidence>
<organism evidence="10 11">
    <name type="scientific">Penicillium olsonii</name>
    <dbReference type="NCBI Taxonomy" id="99116"/>
    <lineage>
        <taxon>Eukaryota</taxon>
        <taxon>Fungi</taxon>
        <taxon>Dikarya</taxon>
        <taxon>Ascomycota</taxon>
        <taxon>Pezizomycotina</taxon>
        <taxon>Eurotiomycetes</taxon>
        <taxon>Eurotiomycetidae</taxon>
        <taxon>Eurotiales</taxon>
        <taxon>Aspergillaceae</taxon>
        <taxon>Penicillium</taxon>
    </lineage>
</organism>
<gene>
    <name evidence="10" type="ORF">POLS_LOCUS3489</name>
</gene>
<dbReference type="Pfam" id="PF06699">
    <property type="entry name" value="PIG-F"/>
    <property type="match status" value="1"/>
</dbReference>
<comment type="caution">
    <text evidence="10">The sequence shown here is derived from an EMBL/GenBank/DDBJ whole genome shotgun (WGS) entry which is preliminary data.</text>
</comment>
<dbReference type="AlphaFoldDB" id="A0A9W4HJK3"/>
<accession>A0A9W4HJK3</accession>
<keyword evidence="3" id="KW-0337">GPI-anchor biosynthesis</keyword>
<name>A0A9W4HJK3_PENOL</name>
<keyword evidence="11" id="KW-1185">Reference proteome</keyword>
<dbReference type="Proteomes" id="UP001153618">
    <property type="component" value="Unassembled WGS sequence"/>
</dbReference>
<evidence type="ECO:0000256" key="8">
    <source>
        <dbReference type="SAM" id="MobiDB-lite"/>
    </source>
</evidence>
<evidence type="ECO:0000256" key="7">
    <source>
        <dbReference type="ARBA" id="ARBA00023136"/>
    </source>
</evidence>
<evidence type="ECO:0000313" key="10">
    <source>
        <dbReference type="EMBL" id="CAG8059133.1"/>
    </source>
</evidence>
<proteinExistence type="predicted"/>
<feature type="region of interest" description="Disordered" evidence="8">
    <location>
        <begin position="90"/>
        <end position="115"/>
    </location>
</feature>
<feature type="region of interest" description="Disordered" evidence="8">
    <location>
        <begin position="1"/>
        <end position="26"/>
    </location>
</feature>
<evidence type="ECO:0000256" key="4">
    <source>
        <dbReference type="ARBA" id="ARBA00022692"/>
    </source>
</evidence>
<feature type="compositionally biased region" description="Polar residues" evidence="8">
    <location>
        <begin position="9"/>
        <end position="20"/>
    </location>
</feature>
<feature type="transmembrane region" description="Helical" evidence="9">
    <location>
        <begin position="203"/>
        <end position="224"/>
    </location>
</feature>
<keyword evidence="6 9" id="KW-1133">Transmembrane helix</keyword>
<evidence type="ECO:0008006" key="12">
    <source>
        <dbReference type="Google" id="ProtNLM"/>
    </source>
</evidence>
<dbReference type="GO" id="GO:0006506">
    <property type="term" value="P:GPI anchor biosynthetic process"/>
    <property type="evidence" value="ECO:0007669"/>
    <property type="project" value="UniProtKB-KW"/>
</dbReference>